<accession>A0A6C0BR65</accession>
<feature type="compositionally biased region" description="Basic and acidic residues" evidence="1">
    <location>
        <begin position="159"/>
        <end position="177"/>
    </location>
</feature>
<proteinExistence type="predicted"/>
<sequence length="713" mass="80708">MDNEDKEEERPKKIPGTNSSGDRALQIEIHEANQQRIAIEAENKLKKKKVNDNIARDNAIKHERRKSERIAATLDFERAMGRVPASSINPAAATRTRSYMLEQRRQRPAPAAASSSAAAKAPATTTAVGSPLPTDGITEEHTPPDFLRMNSGIGSTPPESEHQVDNFESPADCHDIEEPGSTNSQTSTVNAEVCKQKTLTMMGKEEPDKKHTAEGARKVQQTTSSSSVQFNSIWETSRTSTDGISVEEKAKGRLCYICGCLIKDNHFPEMEHFITPGEFFHKFGIELITNSQAQIISKGTIDDYEAIHMRDCNNANANVRTRLDKTIQYLNNHVTNNRVDSGFDYYFRTQYNTSVRPPPTSQEKTWVKYSSSFFVPQIKAYMSEFIYSHHICNQIKGNMPTLSPGYTNIIEPAQGGDYTLEPNNLFSIYANVLVDAIFGKFKGKGSEIYKKLGFWNNNVGSNGKSWIAAPQLDKYTVEIGDIQDCLRLANMGIDTRGLKTILKKRIENNMLYHSLLLREIKRDCTVQRIISLNHIVGYSRRIVPLEKDHHGKTILSHDSIRTTDLDEDMGDALSVSSQLDNFDDEIEKDDLDHNESLFTGHDNDPNKKLMLTSFLFAGNMTTKLTHDELKQYITNNSLNTVADLMSARVIHKTYKILPKPWGRVVKVQKGGGKRTKRRRGRGKSKKKVTRKKRVKRRKTVKKIKRKRRRTRKC</sequence>
<evidence type="ECO:0000256" key="1">
    <source>
        <dbReference type="SAM" id="MobiDB-lite"/>
    </source>
</evidence>
<feature type="region of interest" description="Disordered" evidence="1">
    <location>
        <begin position="667"/>
        <end position="713"/>
    </location>
</feature>
<feature type="compositionally biased region" description="Low complexity" evidence="1">
    <location>
        <begin position="108"/>
        <end position="127"/>
    </location>
</feature>
<name>A0A6C0BR65_9ZZZZ</name>
<dbReference type="AlphaFoldDB" id="A0A6C0BR65"/>
<feature type="compositionally biased region" description="Polar residues" evidence="1">
    <location>
        <begin position="180"/>
        <end position="190"/>
    </location>
</feature>
<feature type="region of interest" description="Disordered" evidence="1">
    <location>
        <begin position="203"/>
        <end position="226"/>
    </location>
</feature>
<feature type="region of interest" description="Disordered" evidence="1">
    <location>
        <begin position="1"/>
        <end position="24"/>
    </location>
</feature>
<feature type="compositionally biased region" description="Basic and acidic residues" evidence="1">
    <location>
        <begin position="203"/>
        <end position="217"/>
    </location>
</feature>
<dbReference type="EMBL" id="MN739235">
    <property type="protein sequence ID" value="QHS94935.1"/>
    <property type="molecule type" value="Genomic_DNA"/>
</dbReference>
<organism evidence="2">
    <name type="scientific">viral metagenome</name>
    <dbReference type="NCBI Taxonomy" id="1070528"/>
    <lineage>
        <taxon>unclassified sequences</taxon>
        <taxon>metagenomes</taxon>
        <taxon>organismal metagenomes</taxon>
    </lineage>
</organism>
<protein>
    <submittedName>
        <fullName evidence="2">Uncharacterized protein</fullName>
    </submittedName>
</protein>
<evidence type="ECO:0000313" key="2">
    <source>
        <dbReference type="EMBL" id="QHS94935.1"/>
    </source>
</evidence>
<reference evidence="2" key="1">
    <citation type="journal article" date="2020" name="Nature">
        <title>Giant virus diversity and host interactions through global metagenomics.</title>
        <authorList>
            <person name="Schulz F."/>
            <person name="Roux S."/>
            <person name="Paez-Espino D."/>
            <person name="Jungbluth S."/>
            <person name="Walsh D.A."/>
            <person name="Denef V.J."/>
            <person name="McMahon K.D."/>
            <person name="Konstantinidis K.T."/>
            <person name="Eloe-Fadrosh E.A."/>
            <person name="Kyrpides N.C."/>
            <person name="Woyke T."/>
        </authorList>
    </citation>
    <scope>NUCLEOTIDE SEQUENCE</scope>
    <source>
        <strain evidence="2">GVMAG-M-3300018428-16</strain>
    </source>
</reference>
<feature type="region of interest" description="Disordered" evidence="1">
    <location>
        <begin position="101"/>
        <end position="190"/>
    </location>
</feature>
<feature type="compositionally biased region" description="Basic residues" evidence="1">
    <location>
        <begin position="671"/>
        <end position="713"/>
    </location>
</feature>